<keyword evidence="4" id="KW-1133">Transmembrane helix</keyword>
<evidence type="ECO:0000256" key="2">
    <source>
        <dbReference type="ARBA" id="ARBA00022692"/>
    </source>
</evidence>
<evidence type="ECO:0000256" key="6">
    <source>
        <dbReference type="ARBA" id="ARBA00023136"/>
    </source>
</evidence>
<keyword evidence="6" id="KW-0472">Membrane</keyword>
<dbReference type="Proteomes" id="UP000027238">
    <property type="component" value="Unassembled WGS sequence"/>
</dbReference>
<keyword evidence="2" id="KW-0812">Transmembrane</keyword>
<dbReference type="GO" id="GO:0005743">
    <property type="term" value="C:mitochondrial inner membrane"/>
    <property type="evidence" value="ECO:0007669"/>
    <property type="project" value="UniProtKB-SubCell"/>
</dbReference>
<evidence type="ECO:0000256" key="4">
    <source>
        <dbReference type="ARBA" id="ARBA00022989"/>
    </source>
</evidence>
<evidence type="ECO:0000313" key="11">
    <source>
        <dbReference type="Proteomes" id="UP000027238"/>
    </source>
</evidence>
<comment type="caution">
    <text evidence="10">The sequence shown here is derived from an EMBL/GenBank/DDBJ whole genome shotgun (WGS) entry which is preliminary data.</text>
</comment>
<dbReference type="Pfam" id="PF07766">
    <property type="entry name" value="LETM1_RBD"/>
    <property type="match status" value="1"/>
</dbReference>
<dbReference type="EMBL" id="JMSE01000776">
    <property type="protein sequence ID" value="KDN67774.1"/>
    <property type="molecule type" value="Genomic_DNA"/>
</dbReference>
<proteinExistence type="predicted"/>
<evidence type="ECO:0000313" key="10">
    <source>
        <dbReference type="EMBL" id="KDN67774.1"/>
    </source>
</evidence>
<feature type="region of interest" description="Disordered" evidence="8">
    <location>
        <begin position="39"/>
        <end position="73"/>
    </location>
</feature>
<dbReference type="InterPro" id="IPR044202">
    <property type="entry name" value="LETM1/MDM38-like"/>
</dbReference>
<sequence>MRVPPSRLCASSACSPFPLSAIARTATPYCRLASSVATAPAAPPSPRVPSAKVNPPVSTRPAPLDLPERKPDSSTISHLFQTGKAYIKFYKTGLKAVFSNRRLIQNIIAEKSASVEGFRSPSVFTPGIIPKGFSRADWMLLWRVRHDILRVPLFGLVLLVCGEFTPLIVIFVDGVVPYTCRLPQQIDASFKQAEERRQKSFAEFEKAAPQGVLPGMAQSAAKKHVLRSLHVPGMIWEKLGFFPPGLWATKGRLRMAFLEGDDRLLARDGGPAGLEEQEVRIACAERGIDCRGRGDDELRQLLDQWLRLVDAEETEERRKRMTVLLTTSCGVVPQVIRPHSSFQGRLDPGFALITQARPVDPRDSRFVGHQRHHFLLERDRDGDDEPARQLARQPLPRRRRTVLHKQLLQPLQQALDTVLPAVQALERDVAIGEVEDPPIGVVRVAQPPGAHVKRLPDGGRDLAQQQVVMEAVAQGPHVDELDEAVWGVHVAGLQGEGGDLVRILGVVGGVPARAPDALSSETGEVAQLDVGAKGERADTHARLATVRVIVVEVDRVGCGLRKGAVETALEVLGRLNQERLVDGKRLVRGLEPDDGLRLSVPWDQ</sequence>
<keyword evidence="3" id="KW-0999">Mitochondrion inner membrane</keyword>
<feature type="domain" description="Letm1 RBD" evidence="9">
    <location>
        <begin position="166"/>
        <end position="427"/>
    </location>
</feature>
<dbReference type="GO" id="GO:0030003">
    <property type="term" value="P:intracellular monoatomic cation homeostasis"/>
    <property type="evidence" value="ECO:0007669"/>
    <property type="project" value="TreeGrafter"/>
</dbReference>
<evidence type="ECO:0000256" key="1">
    <source>
        <dbReference type="ARBA" id="ARBA00004434"/>
    </source>
</evidence>
<dbReference type="PANTHER" id="PTHR14009:SF1">
    <property type="entry name" value="MITOCHONDRIAL PROTON_CALCIUM EXCHANGER PROTEIN"/>
    <property type="match status" value="1"/>
</dbReference>
<dbReference type="AlphaFoldDB" id="A0A066XJE8"/>
<dbReference type="HOGENOM" id="CLU_451979_0_0_1"/>
<name>A0A066XJE8_COLSU</name>
<organism evidence="10 11">
    <name type="scientific">Colletotrichum sublineola</name>
    <name type="common">Sorghum anthracnose fungus</name>
    <dbReference type="NCBI Taxonomy" id="1173701"/>
    <lineage>
        <taxon>Eukaryota</taxon>
        <taxon>Fungi</taxon>
        <taxon>Dikarya</taxon>
        <taxon>Ascomycota</taxon>
        <taxon>Pezizomycotina</taxon>
        <taxon>Sordariomycetes</taxon>
        <taxon>Hypocreomycetidae</taxon>
        <taxon>Glomerellales</taxon>
        <taxon>Glomerellaceae</taxon>
        <taxon>Colletotrichum</taxon>
        <taxon>Colletotrichum graminicola species complex</taxon>
    </lineage>
</organism>
<evidence type="ECO:0000256" key="3">
    <source>
        <dbReference type="ARBA" id="ARBA00022792"/>
    </source>
</evidence>
<reference evidence="11" key="1">
    <citation type="journal article" date="2014" name="Genome Announc.">
        <title>Draft genome sequence of Colletotrichum sublineola, a destructive pathogen of cultivated sorghum.</title>
        <authorList>
            <person name="Baroncelli R."/>
            <person name="Sanz-Martin J.M."/>
            <person name="Rech G.E."/>
            <person name="Sukno S.A."/>
            <person name="Thon M.R."/>
        </authorList>
    </citation>
    <scope>NUCLEOTIDE SEQUENCE [LARGE SCALE GENOMIC DNA]</scope>
    <source>
        <strain evidence="11">TX430BB</strain>
    </source>
</reference>
<dbReference type="OrthoDB" id="73691at2759"/>
<evidence type="ECO:0000259" key="9">
    <source>
        <dbReference type="PROSITE" id="PS51758"/>
    </source>
</evidence>
<dbReference type="InterPro" id="IPR033122">
    <property type="entry name" value="LETM1-like_RBD"/>
</dbReference>
<evidence type="ECO:0000256" key="7">
    <source>
        <dbReference type="PROSITE-ProRule" id="PRU01094"/>
    </source>
</evidence>
<keyword evidence="5 7" id="KW-0496">Mitochondrion</keyword>
<gene>
    <name evidence="10" type="ORF">CSUB01_07067</name>
</gene>
<dbReference type="eggNOG" id="ENOG502S645">
    <property type="taxonomic scope" value="Eukaryota"/>
</dbReference>
<dbReference type="PANTHER" id="PTHR14009">
    <property type="entry name" value="LEUCINE ZIPPER-EF-HAND CONTAINING TRANSMEMBRANE PROTEIN"/>
    <property type="match status" value="1"/>
</dbReference>
<comment type="subcellular location">
    <subcellularLocation>
        <location evidence="1">Mitochondrion inner membrane</location>
        <topology evidence="1">Single-pass membrane protein</topology>
    </subcellularLocation>
</comment>
<dbReference type="PROSITE" id="PS51758">
    <property type="entry name" value="LETM1_RBD"/>
    <property type="match status" value="1"/>
</dbReference>
<accession>A0A066XJE8</accession>
<evidence type="ECO:0000256" key="8">
    <source>
        <dbReference type="SAM" id="MobiDB-lite"/>
    </source>
</evidence>
<keyword evidence="11" id="KW-1185">Reference proteome</keyword>
<protein>
    <recommendedName>
        <fullName evidence="9">Letm1 RBD domain-containing protein</fullName>
    </recommendedName>
</protein>
<dbReference type="GO" id="GO:0043022">
    <property type="term" value="F:ribosome binding"/>
    <property type="evidence" value="ECO:0007669"/>
    <property type="project" value="InterPro"/>
</dbReference>
<evidence type="ECO:0000256" key="5">
    <source>
        <dbReference type="ARBA" id="ARBA00023128"/>
    </source>
</evidence>